<dbReference type="InterPro" id="IPR018499">
    <property type="entry name" value="Tetraspanin/Peripherin"/>
</dbReference>
<evidence type="ECO:0000256" key="2">
    <source>
        <dbReference type="ARBA" id="ARBA00022692"/>
    </source>
</evidence>
<gene>
    <name evidence="6" type="ORF">MOQ_003564</name>
</gene>
<keyword evidence="7" id="KW-1185">Reference proteome</keyword>
<dbReference type="Pfam" id="PF00335">
    <property type="entry name" value="Tetraspanin"/>
    <property type="match status" value="1"/>
</dbReference>
<evidence type="ECO:0000313" key="6">
    <source>
        <dbReference type="EMBL" id="EKF32581.1"/>
    </source>
</evidence>
<dbReference type="OrthoDB" id="242485at2759"/>
<comment type="caution">
    <text evidence="6">The sequence shown here is derived from an EMBL/GenBank/DDBJ whole genome shotgun (WGS) entry which is preliminary data.</text>
</comment>
<feature type="transmembrane region" description="Helical" evidence="5">
    <location>
        <begin position="57"/>
        <end position="77"/>
    </location>
</feature>
<accession>K2NCK9</accession>
<evidence type="ECO:0000256" key="4">
    <source>
        <dbReference type="ARBA" id="ARBA00023136"/>
    </source>
</evidence>
<protein>
    <recommendedName>
        <fullName evidence="8">Tetraspanin</fullName>
    </recommendedName>
</protein>
<evidence type="ECO:0000256" key="1">
    <source>
        <dbReference type="ARBA" id="ARBA00004141"/>
    </source>
</evidence>
<dbReference type="AlphaFoldDB" id="K2NCK9"/>
<keyword evidence="2 5" id="KW-0812">Transmembrane</keyword>
<organism evidence="6 7">
    <name type="scientific">Trypanosoma cruzi marinkellei</name>
    <dbReference type="NCBI Taxonomy" id="85056"/>
    <lineage>
        <taxon>Eukaryota</taxon>
        <taxon>Discoba</taxon>
        <taxon>Euglenozoa</taxon>
        <taxon>Kinetoplastea</taxon>
        <taxon>Metakinetoplastina</taxon>
        <taxon>Trypanosomatida</taxon>
        <taxon>Trypanosomatidae</taxon>
        <taxon>Trypanosoma</taxon>
        <taxon>Schizotrypanum</taxon>
    </lineage>
</organism>
<proteinExistence type="predicted"/>
<name>K2NCK9_TRYCR</name>
<keyword evidence="3 5" id="KW-1133">Transmembrane helix</keyword>
<keyword evidence="4 5" id="KW-0472">Membrane</keyword>
<dbReference type="EMBL" id="AHKC01009744">
    <property type="protein sequence ID" value="EKF32581.1"/>
    <property type="molecule type" value="Genomic_DNA"/>
</dbReference>
<evidence type="ECO:0008006" key="8">
    <source>
        <dbReference type="Google" id="ProtNLM"/>
    </source>
</evidence>
<feature type="transmembrane region" description="Helical" evidence="5">
    <location>
        <begin position="128"/>
        <end position="151"/>
    </location>
</feature>
<evidence type="ECO:0000256" key="3">
    <source>
        <dbReference type="ARBA" id="ARBA00022989"/>
    </source>
</evidence>
<dbReference type="GO" id="GO:0016020">
    <property type="term" value="C:membrane"/>
    <property type="evidence" value="ECO:0007669"/>
    <property type="project" value="UniProtKB-SubCell"/>
</dbReference>
<feature type="transmembrane region" description="Helical" evidence="5">
    <location>
        <begin position="260"/>
        <end position="284"/>
    </location>
</feature>
<sequence length="300" mass="32990">MHAKLLGISTPEKGRPQEMDMYVPDEEVDWTSDTYNRLYGERPPQNRSTTSCSYHRFSTACFSVFLILLGVAMSAVIVVGGSKSKELNFCHDCKSLILFLLVPGIFFVIMGIVGAISARRETKLSSALFSLLLVVAAFVVLGTGVTLVIAYTQVFTSDDTLALYWERAVSNAPSRVCDLQSWLHCSGFAPTQCCVSNVTAERLPDVSPCYLLSKDEVTTLDPNTLQPVSWPSLTCTPTCSSSNIYNATCKEPLQKFFTNVFPFTTGALFSLGLVFLGFASLAVYRITVAGGRTSYLRYEY</sequence>
<evidence type="ECO:0000313" key="7">
    <source>
        <dbReference type="Proteomes" id="UP000007350"/>
    </source>
</evidence>
<reference evidence="6 7" key="1">
    <citation type="journal article" date="2012" name="BMC Genomics">
        <title>Comparative genomic analysis of human infective Trypanosoma cruzi lineages with the bat-restricted subspecies T. cruzi marinkellei.</title>
        <authorList>
            <person name="Franzen O."/>
            <person name="Talavera-Lopez C."/>
            <person name="Ochaya S."/>
            <person name="Butler C.E."/>
            <person name="Messenger L.A."/>
            <person name="Lewis M.D."/>
            <person name="Llewellyn M.S."/>
            <person name="Marinkelle C.J."/>
            <person name="Tyler K.M."/>
            <person name="Miles M.A."/>
            <person name="Andersson B."/>
        </authorList>
    </citation>
    <scope>NUCLEOTIDE SEQUENCE [LARGE SCALE GENOMIC DNA]</scope>
    <source>
        <strain evidence="6 7">B7</strain>
    </source>
</reference>
<dbReference type="Proteomes" id="UP000007350">
    <property type="component" value="Unassembled WGS sequence"/>
</dbReference>
<feature type="transmembrane region" description="Helical" evidence="5">
    <location>
        <begin position="97"/>
        <end position="116"/>
    </location>
</feature>
<comment type="subcellular location">
    <subcellularLocation>
        <location evidence="1">Membrane</location>
        <topology evidence="1">Multi-pass membrane protein</topology>
    </subcellularLocation>
</comment>
<evidence type="ECO:0000256" key="5">
    <source>
        <dbReference type="SAM" id="Phobius"/>
    </source>
</evidence>